<proteinExistence type="predicted"/>
<feature type="non-terminal residue" evidence="2">
    <location>
        <position position="155"/>
    </location>
</feature>
<accession>X1LPI6</accession>
<sequence length="155" mass="17778">MSDQKAANVLRVIQRQREKLKQIHGDWKNRLPRWKDRTLRFLSKAVVEGELKILAQIDSDEWTKDKKFFLKFLSELEKGVTELPDSFLIPDTLPARSDKGRAGRVIGKDAKKKVFIVHGHDSLVKTDVARTVEKLGLDAIVLHEQPNEGKTIIEK</sequence>
<dbReference type="EMBL" id="BARV01017260">
    <property type="protein sequence ID" value="GAI21277.1"/>
    <property type="molecule type" value="Genomic_DNA"/>
</dbReference>
<reference evidence="2" key="1">
    <citation type="journal article" date="2014" name="Front. Microbiol.">
        <title>High frequency of phylogenetically diverse reductive dehalogenase-homologous genes in deep subseafloor sedimentary metagenomes.</title>
        <authorList>
            <person name="Kawai M."/>
            <person name="Futagami T."/>
            <person name="Toyoda A."/>
            <person name="Takaki Y."/>
            <person name="Nishi S."/>
            <person name="Hori S."/>
            <person name="Arai W."/>
            <person name="Tsubouchi T."/>
            <person name="Morono Y."/>
            <person name="Uchiyama I."/>
            <person name="Ito T."/>
            <person name="Fujiyama A."/>
            <person name="Inagaki F."/>
            <person name="Takami H."/>
        </authorList>
    </citation>
    <scope>NUCLEOTIDE SEQUENCE</scope>
    <source>
        <strain evidence="2">Expedition CK06-06</strain>
    </source>
</reference>
<dbReference type="Pfam" id="PF10137">
    <property type="entry name" value="CAP12-PCTIR_TIR"/>
    <property type="match status" value="1"/>
</dbReference>
<protein>
    <recommendedName>
        <fullName evidence="1">CD-NTase-associated protein 12/Pycsar effector protein TIR domain-containing protein</fullName>
    </recommendedName>
</protein>
<feature type="domain" description="CD-NTase-associated protein 12/Pycsar effector protein TIR" evidence="1">
    <location>
        <begin position="113"/>
        <end position="155"/>
    </location>
</feature>
<gene>
    <name evidence="2" type="ORF">S06H3_29459</name>
</gene>
<dbReference type="AlphaFoldDB" id="X1LPI6"/>
<comment type="caution">
    <text evidence="2">The sequence shown here is derived from an EMBL/GenBank/DDBJ whole genome shotgun (WGS) entry which is preliminary data.</text>
</comment>
<dbReference type="InterPro" id="IPR019302">
    <property type="entry name" value="CAP12/PCTIR_TIR_dom"/>
</dbReference>
<dbReference type="GO" id="GO:0050135">
    <property type="term" value="F:NADP+ nucleosidase activity"/>
    <property type="evidence" value="ECO:0007669"/>
    <property type="project" value="InterPro"/>
</dbReference>
<evidence type="ECO:0000259" key="1">
    <source>
        <dbReference type="Pfam" id="PF10137"/>
    </source>
</evidence>
<evidence type="ECO:0000313" key="2">
    <source>
        <dbReference type="EMBL" id="GAI21277.1"/>
    </source>
</evidence>
<organism evidence="2">
    <name type="scientific">marine sediment metagenome</name>
    <dbReference type="NCBI Taxonomy" id="412755"/>
    <lineage>
        <taxon>unclassified sequences</taxon>
        <taxon>metagenomes</taxon>
        <taxon>ecological metagenomes</taxon>
    </lineage>
</organism>
<name>X1LPI6_9ZZZZ</name>